<comment type="caution">
    <text evidence="2">The sequence shown here is derived from an EMBL/GenBank/DDBJ whole genome shotgun (WGS) entry which is preliminary data.</text>
</comment>
<reference evidence="2" key="2">
    <citation type="journal article" date="2024" name="Plant">
        <title>Genomic evolution and insights into agronomic trait innovations of Sesamum species.</title>
        <authorList>
            <person name="Miao H."/>
            <person name="Wang L."/>
            <person name="Qu L."/>
            <person name="Liu H."/>
            <person name="Sun Y."/>
            <person name="Le M."/>
            <person name="Wang Q."/>
            <person name="Wei S."/>
            <person name="Zheng Y."/>
            <person name="Lin W."/>
            <person name="Duan Y."/>
            <person name="Cao H."/>
            <person name="Xiong S."/>
            <person name="Wang X."/>
            <person name="Wei L."/>
            <person name="Li C."/>
            <person name="Ma Q."/>
            <person name="Ju M."/>
            <person name="Zhao R."/>
            <person name="Li G."/>
            <person name="Mu C."/>
            <person name="Tian Q."/>
            <person name="Mei H."/>
            <person name="Zhang T."/>
            <person name="Gao T."/>
            <person name="Zhang H."/>
        </authorList>
    </citation>
    <scope>NUCLEOTIDE SEQUENCE</scope>
    <source>
        <strain evidence="2">G02</strain>
    </source>
</reference>
<proteinExistence type="predicted"/>
<evidence type="ECO:0000313" key="2">
    <source>
        <dbReference type="EMBL" id="KAL0360868.1"/>
    </source>
</evidence>
<dbReference type="PANTHER" id="PTHR11439:SF470">
    <property type="entry name" value="CYSTEINE-RICH RLK (RECEPTOR-LIKE PROTEIN KINASE) 8"/>
    <property type="match status" value="1"/>
</dbReference>
<keyword evidence="1" id="KW-0812">Transmembrane</keyword>
<dbReference type="EMBL" id="JACGWJ010000016">
    <property type="protein sequence ID" value="KAL0360868.1"/>
    <property type="molecule type" value="Genomic_DNA"/>
</dbReference>
<evidence type="ECO:0000256" key="1">
    <source>
        <dbReference type="SAM" id="Phobius"/>
    </source>
</evidence>
<feature type="transmembrane region" description="Helical" evidence="1">
    <location>
        <begin position="35"/>
        <end position="59"/>
    </location>
</feature>
<dbReference type="PANTHER" id="PTHR11439">
    <property type="entry name" value="GAG-POL-RELATED RETROTRANSPOSON"/>
    <property type="match status" value="1"/>
</dbReference>
<name>A0AAW2PZD9_SESRA</name>
<gene>
    <name evidence="2" type="ORF">Sradi_3771300</name>
</gene>
<dbReference type="AlphaFoldDB" id="A0AAW2PZD9"/>
<keyword evidence="1" id="KW-1133">Transmembrane helix</keyword>
<dbReference type="CDD" id="cd09272">
    <property type="entry name" value="RNase_HI_RT_Ty1"/>
    <property type="match status" value="1"/>
</dbReference>
<sequence length="191" mass="21897">MINGVQQFMWFAISRDVLRRDFFALHRIRLLSRPIAMLIGHLVQTLVILFLVSMCDALVSWKMKKQTTSSTAEAKYRSMATTVCEWRWISYILGDLGISVPTPVELYCDNKAALHITANSVFHERTKHIEMDCHILRDASIWISSVQAGPSFFEPQSHLWRAVGIHEVEDGSLEQQQHQFKDVEFIHLGAG</sequence>
<keyword evidence="1" id="KW-0472">Membrane</keyword>
<organism evidence="2">
    <name type="scientific">Sesamum radiatum</name>
    <name type="common">Black benniseed</name>
    <dbReference type="NCBI Taxonomy" id="300843"/>
    <lineage>
        <taxon>Eukaryota</taxon>
        <taxon>Viridiplantae</taxon>
        <taxon>Streptophyta</taxon>
        <taxon>Embryophyta</taxon>
        <taxon>Tracheophyta</taxon>
        <taxon>Spermatophyta</taxon>
        <taxon>Magnoliopsida</taxon>
        <taxon>eudicotyledons</taxon>
        <taxon>Gunneridae</taxon>
        <taxon>Pentapetalae</taxon>
        <taxon>asterids</taxon>
        <taxon>lamiids</taxon>
        <taxon>Lamiales</taxon>
        <taxon>Pedaliaceae</taxon>
        <taxon>Sesamum</taxon>
    </lineage>
</organism>
<protein>
    <submittedName>
        <fullName evidence="2">Retrovirus-related Pol polyprotein from transposon TNT 1-94</fullName>
    </submittedName>
</protein>
<reference evidence="2" key="1">
    <citation type="submission" date="2020-06" db="EMBL/GenBank/DDBJ databases">
        <authorList>
            <person name="Li T."/>
            <person name="Hu X."/>
            <person name="Zhang T."/>
            <person name="Song X."/>
            <person name="Zhang H."/>
            <person name="Dai N."/>
            <person name="Sheng W."/>
            <person name="Hou X."/>
            <person name="Wei L."/>
        </authorList>
    </citation>
    <scope>NUCLEOTIDE SEQUENCE</scope>
    <source>
        <strain evidence="2">G02</strain>
        <tissue evidence="2">Leaf</tissue>
    </source>
</reference>
<accession>A0AAW2PZD9</accession>